<feature type="region of interest" description="Disordered" evidence="1">
    <location>
        <begin position="364"/>
        <end position="397"/>
    </location>
</feature>
<dbReference type="AlphaFoldDB" id="A0A2H3JU86"/>
<dbReference type="EMBL" id="KB468053">
    <property type="protein sequence ID" value="PCH40274.1"/>
    <property type="molecule type" value="Genomic_DNA"/>
</dbReference>
<accession>A0A2H3JU86</accession>
<reference evidence="3 4" key="1">
    <citation type="journal article" date="2012" name="Science">
        <title>The Paleozoic origin of enzymatic lignin decomposition reconstructed from 31 fungal genomes.</title>
        <authorList>
            <person name="Floudas D."/>
            <person name="Binder M."/>
            <person name="Riley R."/>
            <person name="Barry K."/>
            <person name="Blanchette R.A."/>
            <person name="Henrissat B."/>
            <person name="Martinez A.T."/>
            <person name="Otillar R."/>
            <person name="Spatafora J.W."/>
            <person name="Yadav J.S."/>
            <person name="Aerts A."/>
            <person name="Benoit I."/>
            <person name="Boyd A."/>
            <person name="Carlson A."/>
            <person name="Copeland A."/>
            <person name="Coutinho P.M."/>
            <person name="de Vries R.P."/>
            <person name="Ferreira P."/>
            <person name="Findley K."/>
            <person name="Foster B."/>
            <person name="Gaskell J."/>
            <person name="Glotzer D."/>
            <person name="Gorecki P."/>
            <person name="Heitman J."/>
            <person name="Hesse C."/>
            <person name="Hori C."/>
            <person name="Igarashi K."/>
            <person name="Jurgens J.A."/>
            <person name="Kallen N."/>
            <person name="Kersten P."/>
            <person name="Kohler A."/>
            <person name="Kuees U."/>
            <person name="Kumar T.K.A."/>
            <person name="Kuo A."/>
            <person name="LaButti K."/>
            <person name="Larrondo L.F."/>
            <person name="Lindquist E."/>
            <person name="Ling A."/>
            <person name="Lombard V."/>
            <person name="Lucas S."/>
            <person name="Lundell T."/>
            <person name="Martin R."/>
            <person name="McLaughlin D.J."/>
            <person name="Morgenstern I."/>
            <person name="Morin E."/>
            <person name="Murat C."/>
            <person name="Nagy L.G."/>
            <person name="Nolan M."/>
            <person name="Ohm R.A."/>
            <person name="Patyshakuliyeva A."/>
            <person name="Rokas A."/>
            <person name="Ruiz-Duenas F.J."/>
            <person name="Sabat G."/>
            <person name="Salamov A."/>
            <person name="Samejima M."/>
            <person name="Schmutz J."/>
            <person name="Slot J.C."/>
            <person name="St John F."/>
            <person name="Stenlid J."/>
            <person name="Sun H."/>
            <person name="Sun S."/>
            <person name="Syed K."/>
            <person name="Tsang A."/>
            <person name="Wiebenga A."/>
            <person name="Young D."/>
            <person name="Pisabarro A."/>
            <person name="Eastwood D.C."/>
            <person name="Martin F."/>
            <person name="Cullen D."/>
            <person name="Grigoriev I.V."/>
            <person name="Hibbett D.S."/>
        </authorList>
    </citation>
    <scope>NUCLEOTIDE SEQUENCE [LARGE SCALE GENOMIC DNA]</scope>
    <source>
        <strain evidence="3 4">MD-104</strain>
    </source>
</reference>
<feature type="compositionally biased region" description="Basic residues" evidence="1">
    <location>
        <begin position="23"/>
        <end position="35"/>
    </location>
</feature>
<gene>
    <name evidence="3" type="ORF">WOLCODRAFT_136758</name>
</gene>
<feature type="region of interest" description="Disordered" evidence="1">
    <location>
        <begin position="231"/>
        <end position="283"/>
    </location>
</feature>
<proteinExistence type="predicted"/>
<evidence type="ECO:0000313" key="3">
    <source>
        <dbReference type="EMBL" id="PCH40274.1"/>
    </source>
</evidence>
<feature type="region of interest" description="Disordered" evidence="1">
    <location>
        <begin position="419"/>
        <end position="480"/>
    </location>
</feature>
<organism evidence="3 4">
    <name type="scientific">Wolfiporia cocos (strain MD-104)</name>
    <name type="common">Brown rot fungus</name>
    <dbReference type="NCBI Taxonomy" id="742152"/>
    <lineage>
        <taxon>Eukaryota</taxon>
        <taxon>Fungi</taxon>
        <taxon>Dikarya</taxon>
        <taxon>Basidiomycota</taxon>
        <taxon>Agaricomycotina</taxon>
        <taxon>Agaricomycetes</taxon>
        <taxon>Polyporales</taxon>
        <taxon>Phaeolaceae</taxon>
        <taxon>Wolfiporia</taxon>
    </lineage>
</organism>
<keyword evidence="2" id="KW-0472">Membrane</keyword>
<keyword evidence="4" id="KW-1185">Reference proteome</keyword>
<dbReference type="CDD" id="cd12087">
    <property type="entry name" value="TM_EGFR-like"/>
    <property type="match status" value="1"/>
</dbReference>
<dbReference type="STRING" id="742152.A0A2H3JU86"/>
<evidence type="ECO:0000256" key="1">
    <source>
        <dbReference type="SAM" id="MobiDB-lite"/>
    </source>
</evidence>
<dbReference type="OrthoDB" id="2278929at2759"/>
<feature type="compositionally biased region" description="Pro residues" evidence="1">
    <location>
        <begin position="10"/>
        <end position="22"/>
    </location>
</feature>
<dbReference type="OMA" id="VNDTWFG"/>
<dbReference type="Proteomes" id="UP000218811">
    <property type="component" value="Unassembled WGS sequence"/>
</dbReference>
<name>A0A2H3JU86_WOLCO</name>
<keyword evidence="2" id="KW-1133">Transmembrane helix</keyword>
<feature type="compositionally biased region" description="Low complexity" evidence="1">
    <location>
        <begin position="247"/>
        <end position="278"/>
    </location>
</feature>
<evidence type="ECO:0000256" key="2">
    <source>
        <dbReference type="SAM" id="Phobius"/>
    </source>
</evidence>
<protein>
    <submittedName>
        <fullName evidence="3">Uncharacterized protein</fullName>
    </submittedName>
</protein>
<feature type="region of interest" description="Disordered" evidence="1">
    <location>
        <begin position="1"/>
        <end position="49"/>
    </location>
</feature>
<feature type="transmembrane region" description="Helical" evidence="2">
    <location>
        <begin position="290"/>
        <end position="313"/>
    </location>
</feature>
<evidence type="ECO:0000313" key="4">
    <source>
        <dbReference type="Proteomes" id="UP000218811"/>
    </source>
</evidence>
<keyword evidence="2" id="KW-0812">Transmembrane</keyword>
<sequence length="480" mass="49532">MSSTAANARPPWPAKTPDPSPPLRRKRQSSRRPSRLHAPSSSVRRDDIADQPEISQALDQCFDENNAVYSCFPTSDTVIPQHEWAAFVWNSRIPYFTETDLVNIYLYHGDSLEPVLNATNVVNPVQTAGEYTSYVNDTWFGARGANWQPGDGNISYPFYWVITPNTITAVNQQTPLATFTAVQTTYADSVASSLSSASAASSLSSASAASAASVASSRSAASASSLTTTATSGVSTVGTGVGGGTNGNSSSTINPSSRQSGPSSSSSAGSASGSAPGSVQQDQSNKFPDWAIAVIVVLGFLALAASGVLAFYLSRRMRNRRMLSHRGSMNSASPMMANAATGNTAQSPLLGAAALGAAAGGEAAAAGAGSGEGNRPTSPTEGHDGASTLSRNSDGAPFSGADAAIMAAAFRTALRNADFSDENESPESNNTERPSALLAQELAEEGRDIRSVGSSRGVRVETLSDSADDDGATTVQEDPH</sequence>